<name>A0A0F9U5M6_9ZZZZ</name>
<dbReference type="InterPro" id="IPR000836">
    <property type="entry name" value="PRTase_dom"/>
</dbReference>
<dbReference type="Gene3D" id="3.40.50.2020">
    <property type="match status" value="1"/>
</dbReference>
<dbReference type="InterPro" id="IPR029057">
    <property type="entry name" value="PRTase-like"/>
</dbReference>
<feature type="domain" description="Double zinc ribbon" evidence="2">
    <location>
        <begin position="17"/>
        <end position="65"/>
    </location>
</feature>
<dbReference type="CDD" id="cd06223">
    <property type="entry name" value="PRTases_typeI"/>
    <property type="match status" value="1"/>
</dbReference>
<dbReference type="PANTHER" id="PTHR47505:SF1">
    <property type="entry name" value="DNA UTILIZATION PROTEIN YHGH"/>
    <property type="match status" value="1"/>
</dbReference>
<evidence type="ECO:0000313" key="3">
    <source>
        <dbReference type="EMBL" id="KKN88500.1"/>
    </source>
</evidence>
<evidence type="ECO:0000256" key="1">
    <source>
        <dbReference type="ARBA" id="ARBA00008007"/>
    </source>
</evidence>
<comment type="caution">
    <text evidence="3">The sequence shown here is derived from an EMBL/GenBank/DDBJ whole genome shotgun (WGS) entry which is preliminary data.</text>
</comment>
<dbReference type="PANTHER" id="PTHR47505">
    <property type="entry name" value="DNA UTILIZATION PROTEIN YHGH"/>
    <property type="match status" value="1"/>
</dbReference>
<comment type="similarity">
    <text evidence="1">Belongs to the ComF/GntX family.</text>
</comment>
<dbReference type="InterPro" id="IPR051910">
    <property type="entry name" value="ComF/GntX_DNA_util-trans"/>
</dbReference>
<organism evidence="3">
    <name type="scientific">marine sediment metagenome</name>
    <dbReference type="NCBI Taxonomy" id="412755"/>
    <lineage>
        <taxon>unclassified sequences</taxon>
        <taxon>metagenomes</taxon>
        <taxon>ecological metagenomes</taxon>
    </lineage>
</organism>
<protein>
    <recommendedName>
        <fullName evidence="2">Double zinc ribbon domain-containing protein</fullName>
    </recommendedName>
</protein>
<dbReference type="Pfam" id="PF18912">
    <property type="entry name" value="DZR_2"/>
    <property type="match status" value="1"/>
</dbReference>
<dbReference type="EMBL" id="LAZR01000128">
    <property type="protein sequence ID" value="KKN88500.1"/>
    <property type="molecule type" value="Genomic_DNA"/>
</dbReference>
<dbReference type="AlphaFoldDB" id="A0A0F9U5M6"/>
<proteinExistence type="inferred from homology"/>
<evidence type="ECO:0000259" key="2">
    <source>
        <dbReference type="Pfam" id="PF18912"/>
    </source>
</evidence>
<dbReference type="InterPro" id="IPR044005">
    <property type="entry name" value="DZR_2"/>
</dbReference>
<accession>A0A0F9U5M6</accession>
<reference evidence="3" key="1">
    <citation type="journal article" date="2015" name="Nature">
        <title>Complex archaea that bridge the gap between prokaryotes and eukaryotes.</title>
        <authorList>
            <person name="Spang A."/>
            <person name="Saw J.H."/>
            <person name="Jorgensen S.L."/>
            <person name="Zaremba-Niedzwiedzka K."/>
            <person name="Martijn J."/>
            <person name="Lind A.E."/>
            <person name="van Eijk R."/>
            <person name="Schleper C."/>
            <person name="Guy L."/>
            <person name="Ettema T.J."/>
        </authorList>
    </citation>
    <scope>NUCLEOTIDE SEQUENCE</scope>
</reference>
<sequence>MKEPKVYNWLINNLSAYCLLCGLKTRHREPTLCSGCLADLPWLHAYCRQCALPLPQADSLCGQCLNRPPPFVYATAPLLYRFPVNSLIPAFKYHRQAAYGRLLSQLMILGLSDYLEQHPERRPELLLAMPMHPTRQSQRGYNQAFELARPVSRALGITLQQNVLQRSRATQTQQGLNAQERRRNLAGAFHCSSPAVVKDRDIALIDDVMTTGFTAAEASRTLLSAGARSVQLWCAARTP</sequence>
<dbReference type="SUPFAM" id="SSF53271">
    <property type="entry name" value="PRTase-like"/>
    <property type="match status" value="1"/>
</dbReference>
<gene>
    <name evidence="3" type="ORF">LCGC14_0247970</name>
</gene>